<dbReference type="Pfam" id="PF13963">
    <property type="entry name" value="Transpos_assoc"/>
    <property type="match status" value="1"/>
</dbReference>
<dbReference type="InterPro" id="IPR004242">
    <property type="entry name" value="Transposase_21"/>
</dbReference>
<organism evidence="2">
    <name type="scientific">Sesamum angustifolium</name>
    <dbReference type="NCBI Taxonomy" id="2727405"/>
    <lineage>
        <taxon>Eukaryota</taxon>
        <taxon>Viridiplantae</taxon>
        <taxon>Streptophyta</taxon>
        <taxon>Embryophyta</taxon>
        <taxon>Tracheophyta</taxon>
        <taxon>Spermatophyta</taxon>
        <taxon>Magnoliopsida</taxon>
        <taxon>eudicotyledons</taxon>
        <taxon>Gunneridae</taxon>
        <taxon>Pentapetalae</taxon>
        <taxon>asterids</taxon>
        <taxon>lamiids</taxon>
        <taxon>Lamiales</taxon>
        <taxon>Pedaliaceae</taxon>
        <taxon>Sesamum</taxon>
    </lineage>
</organism>
<dbReference type="InterPro" id="IPR029480">
    <property type="entry name" value="Transpos_assoc"/>
</dbReference>
<comment type="caution">
    <text evidence="2">The sequence shown here is derived from an EMBL/GenBank/DDBJ whole genome shotgun (WGS) entry which is preliminary data.</text>
</comment>
<dbReference type="Pfam" id="PF02992">
    <property type="entry name" value="Transposase_21"/>
    <property type="match status" value="1"/>
</dbReference>
<proteinExistence type="predicted"/>
<dbReference type="PANTHER" id="PTHR10775:SF182">
    <property type="entry name" value="TRANSPOSON, EN_SPM-LIKE, TRANSPOSASE-ASSOCIATED DOMAIN PROTEIN-RELATED"/>
    <property type="match status" value="1"/>
</dbReference>
<name>A0AAW2IM59_9LAMI</name>
<protein>
    <recommendedName>
        <fullName evidence="1">Transposase-associated domain-containing protein</fullName>
    </recommendedName>
</protein>
<dbReference type="PANTHER" id="PTHR10775">
    <property type="entry name" value="OS08G0208400 PROTEIN"/>
    <property type="match status" value="1"/>
</dbReference>
<feature type="domain" description="Transposase-associated" evidence="1">
    <location>
        <begin position="33"/>
        <end position="75"/>
    </location>
</feature>
<dbReference type="EMBL" id="JACGWK010001758">
    <property type="protein sequence ID" value="KAL0283052.1"/>
    <property type="molecule type" value="Genomic_DNA"/>
</dbReference>
<reference evidence="2" key="1">
    <citation type="submission" date="2020-06" db="EMBL/GenBank/DDBJ databases">
        <authorList>
            <person name="Li T."/>
            <person name="Hu X."/>
            <person name="Zhang T."/>
            <person name="Song X."/>
            <person name="Zhang H."/>
            <person name="Dai N."/>
            <person name="Sheng W."/>
            <person name="Hou X."/>
            <person name="Wei L."/>
        </authorList>
    </citation>
    <scope>NUCLEOTIDE SEQUENCE</scope>
    <source>
        <strain evidence="2">G01</strain>
        <tissue evidence="2">Leaf</tissue>
    </source>
</reference>
<reference evidence="2" key="2">
    <citation type="journal article" date="2024" name="Plant">
        <title>Genomic evolution and insights into agronomic trait innovations of Sesamum species.</title>
        <authorList>
            <person name="Miao H."/>
            <person name="Wang L."/>
            <person name="Qu L."/>
            <person name="Liu H."/>
            <person name="Sun Y."/>
            <person name="Le M."/>
            <person name="Wang Q."/>
            <person name="Wei S."/>
            <person name="Zheng Y."/>
            <person name="Lin W."/>
            <person name="Duan Y."/>
            <person name="Cao H."/>
            <person name="Xiong S."/>
            <person name="Wang X."/>
            <person name="Wei L."/>
            <person name="Li C."/>
            <person name="Ma Q."/>
            <person name="Ju M."/>
            <person name="Zhao R."/>
            <person name="Li G."/>
            <person name="Mu C."/>
            <person name="Tian Q."/>
            <person name="Mei H."/>
            <person name="Zhang T."/>
            <person name="Gao T."/>
            <person name="Zhang H."/>
        </authorList>
    </citation>
    <scope>NUCLEOTIDE SEQUENCE</scope>
    <source>
        <strain evidence="2">G01</strain>
    </source>
</reference>
<gene>
    <name evidence="2" type="ORF">Sangu_2914800</name>
</gene>
<accession>A0AAW2IM59</accession>
<evidence type="ECO:0000259" key="1">
    <source>
        <dbReference type="Pfam" id="PF13963"/>
    </source>
</evidence>
<dbReference type="AlphaFoldDB" id="A0AAW2IM59"/>
<sequence length="389" mass="44543">MQFFKAQEYSKVFKAKIESFVKDTIKLALAAGLTLEFEDGVKTFIEWAKGQCRHLDGDKIRCPCRKCKNTKFGTPDEDYYEAHSVLQVSEEPTSTGHVEVGPSYFVSYHEGVPNDGTRSVPVDVGVVAELVDIKADGHISERIYDRISKWANKILPSDYTLPGYYYSTKMLVKDLSLPVEKIHACKNSCILYWKDDFNLEYCKFYGDGRDFSSEATAEHMTWHATHQAVEGSMCYPSDAEAWKHFDQMYPDFAEEPRNVQLGLCIDGFAPHGQYGRTYSYWPIIITPYNLPPGMCMSSEYIFQTMVIPGLSNPKRLIDVYLDRLIEELLQLWHVGVRTYDHATNRTFMMQAELMWTVNHLPAYGMAFGWSTVGVMECPVCMDDTRAFHL</sequence>
<evidence type="ECO:0000313" key="2">
    <source>
        <dbReference type="EMBL" id="KAL0283052.1"/>
    </source>
</evidence>